<evidence type="ECO:0000313" key="5">
    <source>
        <dbReference type="Proteomes" id="UP000279470"/>
    </source>
</evidence>
<proteinExistence type="predicted"/>
<comment type="caution">
    <text evidence="4">The sequence shown here is derived from an EMBL/GenBank/DDBJ whole genome shotgun (WGS) entry which is preliminary data.</text>
</comment>
<dbReference type="InterPro" id="IPR011250">
    <property type="entry name" value="OMP/PagP_B-barrel"/>
</dbReference>
<feature type="domain" description="Outer membrane protein beta-barrel" evidence="3">
    <location>
        <begin position="7"/>
        <end position="214"/>
    </location>
</feature>
<keyword evidence="1 2" id="KW-0732">Signal</keyword>
<organism evidence="4 5">
    <name type="scientific">Candidatus Aquarickettsia rohweri</name>
    <dbReference type="NCBI Taxonomy" id="2602574"/>
    <lineage>
        <taxon>Bacteria</taxon>
        <taxon>Pseudomonadati</taxon>
        <taxon>Pseudomonadota</taxon>
        <taxon>Alphaproteobacteria</taxon>
        <taxon>Rickettsiales</taxon>
        <taxon>Candidatus Midichloriaceae</taxon>
        <taxon>Candidatus Aquarickettsia</taxon>
    </lineage>
</organism>
<dbReference type="InterPro" id="IPR027385">
    <property type="entry name" value="Beta-barrel_OMP"/>
</dbReference>
<dbReference type="Proteomes" id="UP000279470">
    <property type="component" value="Unassembled WGS sequence"/>
</dbReference>
<evidence type="ECO:0000313" key="4">
    <source>
        <dbReference type="EMBL" id="RST62233.1"/>
    </source>
</evidence>
<dbReference type="Pfam" id="PF13505">
    <property type="entry name" value="OMP_b-brl"/>
    <property type="match status" value="1"/>
</dbReference>
<dbReference type="OrthoDB" id="7161213at2"/>
<reference evidence="5" key="1">
    <citation type="submission" date="2018-11" db="EMBL/GenBank/DDBJ databases">
        <title>Phylogenetic, genomic, and biogeographic characterization of a novel and ubiquitous marine invertebrate-associated Rickettsiales parasite, Candidatus Marinoinvertebrata rohwerii, gen. nov., sp. nov.</title>
        <authorList>
            <person name="Klinges J.G."/>
            <person name="Rosales S.M."/>
            <person name="Mcminds R."/>
            <person name="Shaver E.C."/>
            <person name="Shantz A."/>
            <person name="Peters E.C."/>
            <person name="Burkepile D.E."/>
            <person name="Silliman B.R."/>
            <person name="Vega Thurber R.L."/>
        </authorList>
    </citation>
    <scope>NUCLEOTIDE SEQUENCE [LARGE SCALE GENOMIC DNA]</scope>
    <source>
        <strain evidence="5">a_cerv_44</strain>
    </source>
</reference>
<name>A0A429XG34_9RICK</name>
<gene>
    <name evidence="4" type="ORF">EIC27_06485</name>
</gene>
<protein>
    <submittedName>
        <fullName evidence="4">Porin family protein</fullName>
    </submittedName>
</protein>
<dbReference type="EMBL" id="RXFM01000117">
    <property type="protein sequence ID" value="RST62233.1"/>
    <property type="molecule type" value="Genomic_DNA"/>
</dbReference>
<sequence length="247" mass="26540">MKKILLTTVAVAAFTTGASAMEAGKMYMRGDLGYQFHKYSDIKLKGFAGDVGFGYALSDNVRTDVTLNFSKPTKTPKAKIDGTEFSKLNTDYGITTAKTPDSSSEFNLKSKIKAKNMSLMANAYYDFHNSSEFTPYVMAGVGVSRSSIAISPSVSYTSGGKDVTQSYATQKSKNLTSFAYQVGLGVGYEMSKDIHLDVGYKLSGMTGSYKTAELKNSAGTVVQKAGDKMANTCKSIHTISAGVRFAF</sequence>
<evidence type="ECO:0000256" key="2">
    <source>
        <dbReference type="SAM" id="SignalP"/>
    </source>
</evidence>
<dbReference type="SUPFAM" id="SSF56925">
    <property type="entry name" value="OMPA-like"/>
    <property type="match status" value="1"/>
</dbReference>
<feature type="signal peptide" evidence="2">
    <location>
        <begin position="1"/>
        <end position="20"/>
    </location>
</feature>
<dbReference type="AlphaFoldDB" id="A0A429XG34"/>
<dbReference type="RefSeq" id="WP_126045245.1">
    <property type="nucleotide sequence ID" value="NZ_RXFM01000117.1"/>
</dbReference>
<accession>A0A429XG34</accession>
<feature type="chain" id="PRO_5019081043" evidence="2">
    <location>
        <begin position="21"/>
        <end position="247"/>
    </location>
</feature>
<evidence type="ECO:0000259" key="3">
    <source>
        <dbReference type="Pfam" id="PF13505"/>
    </source>
</evidence>
<evidence type="ECO:0000256" key="1">
    <source>
        <dbReference type="ARBA" id="ARBA00022729"/>
    </source>
</evidence>
<keyword evidence="5" id="KW-1185">Reference proteome</keyword>
<dbReference type="Gene3D" id="2.40.160.20">
    <property type="match status" value="1"/>
</dbReference>